<dbReference type="KEGG" id="age:AA314_06433"/>
<dbReference type="Proteomes" id="UP000035579">
    <property type="component" value="Chromosome"/>
</dbReference>
<name>A0AAC8QBR3_9BACT</name>
<protein>
    <submittedName>
        <fullName evidence="1">Uncharacterized protein</fullName>
    </submittedName>
</protein>
<gene>
    <name evidence="1" type="ORF">AA314_06433</name>
</gene>
<dbReference type="EMBL" id="CP011509">
    <property type="protein sequence ID" value="AKJ04807.1"/>
    <property type="molecule type" value="Genomic_DNA"/>
</dbReference>
<dbReference type="AlphaFoldDB" id="A0AAC8QBR3"/>
<organism evidence="1 2">
    <name type="scientific">Archangium gephyra</name>
    <dbReference type="NCBI Taxonomy" id="48"/>
    <lineage>
        <taxon>Bacteria</taxon>
        <taxon>Pseudomonadati</taxon>
        <taxon>Myxococcota</taxon>
        <taxon>Myxococcia</taxon>
        <taxon>Myxococcales</taxon>
        <taxon>Cystobacterineae</taxon>
        <taxon>Archangiaceae</taxon>
        <taxon>Archangium</taxon>
    </lineage>
</organism>
<evidence type="ECO:0000313" key="1">
    <source>
        <dbReference type="EMBL" id="AKJ04807.1"/>
    </source>
</evidence>
<evidence type="ECO:0000313" key="2">
    <source>
        <dbReference type="Proteomes" id="UP000035579"/>
    </source>
</evidence>
<accession>A0AAC8QBR3</accession>
<sequence length="61" mass="6924">MPVRLDPPGVYSQGRARPFEDLERPRALPFRPAPAVRWVSTPSETRTVRVSCAQLLDTQTF</sequence>
<reference evidence="1 2" key="1">
    <citation type="submission" date="2015-05" db="EMBL/GenBank/DDBJ databases">
        <title>Genome assembly of Archangium gephyra DSM 2261.</title>
        <authorList>
            <person name="Sharma G."/>
            <person name="Subramanian S."/>
        </authorList>
    </citation>
    <scope>NUCLEOTIDE SEQUENCE [LARGE SCALE GENOMIC DNA]</scope>
    <source>
        <strain evidence="1 2">DSM 2261</strain>
    </source>
</reference>
<proteinExistence type="predicted"/>